<dbReference type="InterPro" id="IPR000184">
    <property type="entry name" value="Bac_surfAg_D15"/>
</dbReference>
<keyword evidence="3 8" id="KW-0812">Transmembrane</keyword>
<dbReference type="InterPro" id="IPR010827">
    <property type="entry name" value="BamA/TamA_POTRA"/>
</dbReference>
<dbReference type="HAMAP" id="MF_01430">
    <property type="entry name" value="OM_assembly_BamA"/>
    <property type="match status" value="1"/>
</dbReference>
<feature type="chain" id="PRO_5029061047" description="Outer membrane protein assembly factor BamA" evidence="8">
    <location>
        <begin position="22"/>
        <end position="773"/>
    </location>
</feature>
<dbReference type="InterPro" id="IPR039910">
    <property type="entry name" value="D15-like"/>
</dbReference>
<evidence type="ECO:0000259" key="10">
    <source>
        <dbReference type="PROSITE" id="PS51779"/>
    </source>
</evidence>
<feature type="domain" description="POTRA" evidence="10">
    <location>
        <begin position="25"/>
        <end position="92"/>
    </location>
</feature>
<dbReference type="InterPro" id="IPR023707">
    <property type="entry name" value="OM_assembly_BamA"/>
</dbReference>
<dbReference type="NCBIfam" id="TIGR03303">
    <property type="entry name" value="OM_YaeT"/>
    <property type="match status" value="1"/>
</dbReference>
<keyword evidence="6 8" id="KW-0472">Membrane</keyword>
<dbReference type="PIRSF" id="PIRSF006076">
    <property type="entry name" value="OM_assembly_OMP85"/>
    <property type="match status" value="1"/>
</dbReference>
<evidence type="ECO:0000256" key="6">
    <source>
        <dbReference type="ARBA" id="ARBA00023136"/>
    </source>
</evidence>
<dbReference type="PANTHER" id="PTHR12815:SF23">
    <property type="entry name" value="OUTER MEMBRANE PROTEIN ASSEMBLY FACTOR BAMA"/>
    <property type="match status" value="1"/>
</dbReference>
<evidence type="ECO:0000256" key="5">
    <source>
        <dbReference type="ARBA" id="ARBA00022737"/>
    </source>
</evidence>
<dbReference type="Pfam" id="PF01103">
    <property type="entry name" value="Omp85"/>
    <property type="match status" value="1"/>
</dbReference>
<feature type="domain" description="POTRA" evidence="10">
    <location>
        <begin position="267"/>
        <end position="345"/>
    </location>
</feature>
<reference evidence="11 12" key="1">
    <citation type="submission" date="2019-09" db="EMBL/GenBank/DDBJ databases">
        <title>H2 Metabolism Revealed by Metagenomic Analysis in Subglacial Sediment of East Antarctica.</title>
        <authorList>
            <person name="Yang Z."/>
            <person name="Zhang Y."/>
            <person name="Lv Y."/>
            <person name="Yan W."/>
            <person name="Xiao X."/>
            <person name="Sun B."/>
            <person name="Ma H."/>
        </authorList>
    </citation>
    <scope>NUCLEOTIDE SEQUENCE [LARGE SCALE GENOMIC DNA]</scope>
    <source>
        <strain evidence="11">Bin2_2</strain>
    </source>
</reference>
<evidence type="ECO:0000256" key="4">
    <source>
        <dbReference type="ARBA" id="ARBA00022729"/>
    </source>
</evidence>
<evidence type="ECO:0000256" key="2">
    <source>
        <dbReference type="ARBA" id="ARBA00022452"/>
    </source>
</evidence>
<evidence type="ECO:0000256" key="1">
    <source>
        <dbReference type="ARBA" id="ARBA00004370"/>
    </source>
</evidence>
<dbReference type="GO" id="GO:0043165">
    <property type="term" value="P:Gram-negative-bacterium-type cell outer membrane assembly"/>
    <property type="evidence" value="ECO:0007669"/>
    <property type="project" value="UniProtKB-UniRule"/>
</dbReference>
<keyword evidence="2 8" id="KW-1134">Transmembrane beta strand</keyword>
<organism evidence="11 12">
    <name type="scientific">Sulfuriferula multivorans</name>
    <dbReference type="NCBI Taxonomy" id="1559896"/>
    <lineage>
        <taxon>Bacteria</taxon>
        <taxon>Pseudomonadati</taxon>
        <taxon>Pseudomonadota</taxon>
        <taxon>Betaproteobacteria</taxon>
        <taxon>Nitrosomonadales</taxon>
        <taxon>Sulfuricellaceae</taxon>
        <taxon>Sulfuriferula</taxon>
    </lineage>
</organism>
<comment type="caution">
    <text evidence="11">The sequence shown here is derived from an EMBL/GenBank/DDBJ whole genome shotgun (WGS) entry which is preliminary data.</text>
</comment>
<evidence type="ECO:0000256" key="9">
    <source>
        <dbReference type="NCBIfam" id="TIGR03303"/>
    </source>
</evidence>
<dbReference type="FunFam" id="3.10.20.310:FF:000002">
    <property type="entry name" value="Outer membrane protein assembly factor BamA"/>
    <property type="match status" value="1"/>
</dbReference>
<evidence type="ECO:0000256" key="7">
    <source>
        <dbReference type="ARBA" id="ARBA00023237"/>
    </source>
</evidence>
<feature type="signal peptide" evidence="8">
    <location>
        <begin position="1"/>
        <end position="21"/>
    </location>
</feature>
<dbReference type="GO" id="GO:0009279">
    <property type="term" value="C:cell outer membrane"/>
    <property type="evidence" value="ECO:0007669"/>
    <property type="project" value="UniProtKB-SubCell"/>
</dbReference>
<dbReference type="InterPro" id="IPR034746">
    <property type="entry name" value="POTRA"/>
</dbReference>
<dbReference type="Gene3D" id="2.40.160.50">
    <property type="entry name" value="membrane protein fhac: a member of the omp85/tpsb transporter family"/>
    <property type="match status" value="1"/>
</dbReference>
<protein>
    <recommendedName>
        <fullName evidence="8 9">Outer membrane protein assembly factor BamA</fullName>
    </recommendedName>
</protein>
<dbReference type="AlphaFoldDB" id="A0A7C9P6X7"/>
<sequence precursor="true">MILNRLTLALAAVFVVQPVFAEEPFIVKDIRVEGIQRTEAGTVFSYLPVKVGEMMTDEKTAAAIKALYATGFFKDVRLEARDGVVIVTVEERPSISKITLLGIKEFSEEDLKAGLKQTGLAEGRVLDRALLEKAEQELQRQYFNRGKYAVEIKSTLTPLERNRVAVQFDVVEGSSAKIQQISIVGNKAFKEKELLGLFTSTTPGWLTWYTKNDQYSKSRLSGDIEILRSYYLNRGYLEFNVDSSQVSISPDKEGIYITINVTEGPQYKVSDVKLAGQMLVPEAELKKLITFKPGEVFARDRLTETTKKIGDRLGNDGYAFANVNAVPELDREKATVAFTLFVDPGRRVYVSRVNVAGNTKTRDEVVRREVRQMEGAYYDAEKINLSRDRLNRLGFFNEVNIETPGVSGTTDQVDVNVNVTEKPTGNILLGAGFSSSEGLVLSGSVTQNNVFGTGNRLSAQINSGSVNTVYALSFTNPYFTLNGVSLGYDLYRRDVDSSSLDNVSAYKTSTYGAGMRLGVPLNERDTISFGLTYEQTSLEIDPAYVTPPGPSPYQRFVGIGKSTRDDTTVRLDTSWARDTRNNYLFPTKGMLQRVAAEIGTPAGSLQYYKLSYQQQHYFPLNKIFTLMLNGEVGIGDGLAGDELPFFKNFYAGGNSSVRGFKNGTLGPKDANGDALGGNKRVVGNAELFFPLPGLKDDQSLRMSAFVDAGAAFGPNDNNGLYTKFAFGDLRYSAGVAVLWVSPLGPLKFSLAQPLVSKTGDKSEVFQFTLGNVF</sequence>
<keyword evidence="7 8" id="KW-0998">Cell outer membrane</keyword>
<keyword evidence="4 8" id="KW-0732">Signal</keyword>
<feature type="domain" description="POTRA" evidence="10">
    <location>
        <begin position="93"/>
        <end position="173"/>
    </location>
</feature>
<evidence type="ECO:0000313" key="11">
    <source>
        <dbReference type="EMBL" id="NDP47687.1"/>
    </source>
</evidence>
<evidence type="ECO:0000256" key="8">
    <source>
        <dbReference type="HAMAP-Rule" id="MF_01430"/>
    </source>
</evidence>
<comment type="subcellular location">
    <subcellularLocation>
        <location evidence="8">Cell outer membrane</location>
    </subcellularLocation>
    <subcellularLocation>
        <location evidence="1">Membrane</location>
    </subcellularLocation>
</comment>
<comment type="subunit">
    <text evidence="8">Part of the Bam complex.</text>
</comment>
<dbReference type="Proteomes" id="UP000483432">
    <property type="component" value="Unassembled WGS sequence"/>
</dbReference>
<dbReference type="Gene3D" id="3.10.20.310">
    <property type="entry name" value="membrane protein fhac"/>
    <property type="match status" value="5"/>
</dbReference>
<dbReference type="PANTHER" id="PTHR12815">
    <property type="entry name" value="SORTING AND ASSEMBLY MACHINERY SAMM50 PROTEIN FAMILY MEMBER"/>
    <property type="match status" value="1"/>
</dbReference>
<dbReference type="EMBL" id="JAAFGW010000048">
    <property type="protein sequence ID" value="NDP47687.1"/>
    <property type="molecule type" value="Genomic_DNA"/>
</dbReference>
<evidence type="ECO:0000313" key="12">
    <source>
        <dbReference type="Proteomes" id="UP000483432"/>
    </source>
</evidence>
<dbReference type="GO" id="GO:0051205">
    <property type="term" value="P:protein insertion into membrane"/>
    <property type="evidence" value="ECO:0007669"/>
    <property type="project" value="UniProtKB-UniRule"/>
</dbReference>
<feature type="domain" description="POTRA" evidence="10">
    <location>
        <begin position="348"/>
        <end position="422"/>
    </location>
</feature>
<name>A0A7C9P6X7_9PROT</name>
<comment type="similarity">
    <text evidence="8">Belongs to the BamA family.</text>
</comment>
<feature type="domain" description="POTRA" evidence="10">
    <location>
        <begin position="176"/>
        <end position="264"/>
    </location>
</feature>
<dbReference type="Pfam" id="PF07244">
    <property type="entry name" value="POTRA"/>
    <property type="match status" value="5"/>
</dbReference>
<dbReference type="PROSITE" id="PS51779">
    <property type="entry name" value="POTRA"/>
    <property type="match status" value="5"/>
</dbReference>
<evidence type="ECO:0000256" key="3">
    <source>
        <dbReference type="ARBA" id="ARBA00022692"/>
    </source>
</evidence>
<accession>A0A7C9P6X7</accession>
<proteinExistence type="inferred from homology"/>
<gene>
    <name evidence="8 11" type="primary">bamA</name>
    <name evidence="11" type="ORF">GZ085_04695</name>
</gene>
<comment type="function">
    <text evidence="8">Part of the outer membrane protein assembly complex, which is involved in assembly and insertion of beta-barrel proteins into the outer membrane.</text>
</comment>
<keyword evidence="5 8" id="KW-0677">Repeat</keyword>